<evidence type="ECO:0000313" key="2">
    <source>
        <dbReference type="EMBL" id="GMM58057.1"/>
    </source>
</evidence>
<accession>A0AAV5S5F6</accession>
<feature type="region of interest" description="Disordered" evidence="1">
    <location>
        <begin position="76"/>
        <end position="135"/>
    </location>
</feature>
<organism evidence="2 3">
    <name type="scientific">Maudiozyma humilis</name>
    <name type="common">Sour dough yeast</name>
    <name type="synonym">Kazachstania humilis</name>
    <dbReference type="NCBI Taxonomy" id="51915"/>
    <lineage>
        <taxon>Eukaryota</taxon>
        <taxon>Fungi</taxon>
        <taxon>Dikarya</taxon>
        <taxon>Ascomycota</taxon>
        <taxon>Saccharomycotina</taxon>
        <taxon>Saccharomycetes</taxon>
        <taxon>Saccharomycetales</taxon>
        <taxon>Saccharomycetaceae</taxon>
        <taxon>Maudiozyma</taxon>
    </lineage>
</organism>
<proteinExistence type="predicted"/>
<dbReference type="AlphaFoldDB" id="A0AAV5S5F6"/>
<name>A0AAV5S5F6_MAUHU</name>
<dbReference type="Proteomes" id="UP001377567">
    <property type="component" value="Unassembled WGS sequence"/>
</dbReference>
<evidence type="ECO:0000256" key="1">
    <source>
        <dbReference type="SAM" id="MobiDB-lite"/>
    </source>
</evidence>
<comment type="caution">
    <text evidence="2">The sequence shown here is derived from an EMBL/GenBank/DDBJ whole genome shotgun (WGS) entry which is preliminary data.</text>
</comment>
<evidence type="ECO:0000313" key="3">
    <source>
        <dbReference type="Proteomes" id="UP001377567"/>
    </source>
</evidence>
<keyword evidence="3" id="KW-1185">Reference proteome</keyword>
<sequence length="295" mass="29979">MISHISCVLSESVISSSAEEAELSSTVASSTITIVSSTIAESSEIHVTSTSFVTTWSSCFLPSWFISNSSFLSSTPATNPNTAVSTDLESSKTSSNIGPETQSVVTTNPTEIENTRDSTYGTTTASTGNSDKTTTATALSTTTASVCSKCIEEGTGQGVGDRKSDEAGITVTVDIASTTTNNAAIKATNNVGSIAANKGATDNEYDAATTNTQTSGVSATAKKPNTIGHAASTIPCTGLGKSDTTSPSPVQASAYTATTTLQISTPALFSPVDDNGGAKMGSNMITWAIGLILFI</sequence>
<dbReference type="EMBL" id="BTGD01000018">
    <property type="protein sequence ID" value="GMM58057.1"/>
    <property type="molecule type" value="Genomic_DNA"/>
</dbReference>
<reference evidence="2 3" key="1">
    <citation type="journal article" date="2023" name="Elife">
        <title>Identification of key yeast species and microbe-microbe interactions impacting larval growth of Drosophila in the wild.</title>
        <authorList>
            <person name="Mure A."/>
            <person name="Sugiura Y."/>
            <person name="Maeda R."/>
            <person name="Honda K."/>
            <person name="Sakurai N."/>
            <person name="Takahashi Y."/>
            <person name="Watada M."/>
            <person name="Katoh T."/>
            <person name="Gotoh A."/>
            <person name="Gotoh Y."/>
            <person name="Taniguchi I."/>
            <person name="Nakamura K."/>
            <person name="Hayashi T."/>
            <person name="Katayama T."/>
            <person name="Uemura T."/>
            <person name="Hattori Y."/>
        </authorList>
    </citation>
    <scope>NUCLEOTIDE SEQUENCE [LARGE SCALE GENOMIC DNA]</scope>
    <source>
        <strain evidence="2 3">KH-74</strain>
    </source>
</reference>
<protein>
    <submittedName>
        <fullName evidence="2">Uncharacterized protein</fullName>
    </submittedName>
</protein>
<gene>
    <name evidence="2" type="ORF">DAKH74_046730</name>
</gene>
<feature type="compositionally biased region" description="Polar residues" evidence="1">
    <location>
        <begin position="76"/>
        <end position="132"/>
    </location>
</feature>